<gene>
    <name evidence="2" type="ORF">SLS56_002054</name>
</gene>
<feature type="region of interest" description="Disordered" evidence="1">
    <location>
        <begin position="360"/>
        <end position="405"/>
    </location>
</feature>
<name>A0ABR3T5W9_9PEZI</name>
<dbReference type="EMBL" id="JAJVDC020000013">
    <property type="protein sequence ID" value="KAL1634970.1"/>
    <property type="molecule type" value="Genomic_DNA"/>
</dbReference>
<feature type="compositionally biased region" description="Polar residues" evidence="1">
    <location>
        <begin position="360"/>
        <end position="370"/>
    </location>
</feature>
<evidence type="ECO:0000256" key="1">
    <source>
        <dbReference type="SAM" id="MobiDB-lite"/>
    </source>
</evidence>
<feature type="compositionally biased region" description="Low complexity" evidence="1">
    <location>
        <begin position="290"/>
        <end position="305"/>
    </location>
</feature>
<comment type="caution">
    <text evidence="2">The sequence shown here is derived from an EMBL/GenBank/DDBJ whole genome shotgun (WGS) entry which is preliminary data.</text>
</comment>
<protein>
    <submittedName>
        <fullName evidence="2">Uncharacterized protein</fullName>
    </submittedName>
</protein>
<dbReference type="Proteomes" id="UP001521116">
    <property type="component" value="Unassembled WGS sequence"/>
</dbReference>
<organism evidence="2 3">
    <name type="scientific">Neofusicoccum ribis</name>
    <dbReference type="NCBI Taxonomy" id="45134"/>
    <lineage>
        <taxon>Eukaryota</taxon>
        <taxon>Fungi</taxon>
        <taxon>Dikarya</taxon>
        <taxon>Ascomycota</taxon>
        <taxon>Pezizomycotina</taxon>
        <taxon>Dothideomycetes</taxon>
        <taxon>Dothideomycetes incertae sedis</taxon>
        <taxon>Botryosphaeriales</taxon>
        <taxon>Botryosphaeriaceae</taxon>
        <taxon>Neofusicoccum</taxon>
    </lineage>
</organism>
<accession>A0ABR3T5W9</accession>
<keyword evidence="3" id="KW-1185">Reference proteome</keyword>
<reference evidence="2 3" key="1">
    <citation type="submission" date="2024-02" db="EMBL/GenBank/DDBJ databases">
        <title>De novo assembly and annotation of 12 fungi associated with fruit tree decline syndrome in Ontario, Canada.</title>
        <authorList>
            <person name="Sulman M."/>
            <person name="Ellouze W."/>
            <person name="Ilyukhin E."/>
        </authorList>
    </citation>
    <scope>NUCLEOTIDE SEQUENCE [LARGE SCALE GENOMIC DNA]</scope>
    <source>
        <strain evidence="2 3">M1-105</strain>
    </source>
</reference>
<proteinExistence type="predicted"/>
<evidence type="ECO:0000313" key="3">
    <source>
        <dbReference type="Proteomes" id="UP001521116"/>
    </source>
</evidence>
<feature type="compositionally biased region" description="Basic and acidic residues" evidence="1">
    <location>
        <begin position="395"/>
        <end position="405"/>
    </location>
</feature>
<sequence>MAQQDMNAQQAKQTDPVFDDAAFDSAFDAAAAEVLEAERAAEAEVPAMAQADQRPAMSKWEEELGIMLPPETDETLAYMKEHAFGEYCRHQMTEYLPRTGTRDASPVPDYSLASLYMNALEKLQSEAKLTYLSPDPLLERVLNEMVNAPDILFNEQFMFSDRAQHLLGLIQNQQPSYFDQEASQRAREREDPVLRTTRLRMIQNSLQSEDDLTAVDKQSLGDAKINQLVADIGTESRLFPAEASRTVTGMDIRAGIRNNLSMLNQRPEALLQDLRSPPDTVAREAMLRQQPVQQEQNAEQQQPEQRNNDDEELARTAGQLVDSVSHDTSQKFVQSRFLALMRQLRDHEVRVDGDKIVETTPTSQIPTNQQDLDLGRGGGGGGDDSNMTMTGALQNDDHDIGELRA</sequence>
<feature type="region of interest" description="Disordered" evidence="1">
    <location>
        <begin position="290"/>
        <end position="313"/>
    </location>
</feature>
<evidence type="ECO:0000313" key="2">
    <source>
        <dbReference type="EMBL" id="KAL1634970.1"/>
    </source>
</evidence>